<dbReference type="KEGG" id="tet:TTHERM_00313020"/>
<protein>
    <submittedName>
        <fullName evidence="1">Uncharacterized protein</fullName>
    </submittedName>
</protein>
<organism evidence="1 2">
    <name type="scientific">Tetrahymena thermophila (strain SB210)</name>
    <dbReference type="NCBI Taxonomy" id="312017"/>
    <lineage>
        <taxon>Eukaryota</taxon>
        <taxon>Sar</taxon>
        <taxon>Alveolata</taxon>
        <taxon>Ciliophora</taxon>
        <taxon>Intramacronucleata</taxon>
        <taxon>Oligohymenophorea</taxon>
        <taxon>Hymenostomatida</taxon>
        <taxon>Tetrahymenina</taxon>
        <taxon>Tetrahymenidae</taxon>
        <taxon>Tetrahymena</taxon>
    </lineage>
</organism>
<proteinExistence type="predicted"/>
<dbReference type="EMBL" id="GG662498">
    <property type="protein sequence ID" value="EAR85820.2"/>
    <property type="molecule type" value="Genomic_DNA"/>
</dbReference>
<dbReference type="HOGENOM" id="CLU_519272_0_0_1"/>
<dbReference type="RefSeq" id="XP_001033483.2">
    <property type="nucleotide sequence ID" value="XM_001033483.2"/>
</dbReference>
<keyword evidence="2" id="KW-1185">Reference proteome</keyword>
<dbReference type="GeneID" id="7825284"/>
<name>Q22KH9_TETTS</name>
<evidence type="ECO:0000313" key="2">
    <source>
        <dbReference type="Proteomes" id="UP000009168"/>
    </source>
</evidence>
<evidence type="ECO:0000313" key="1">
    <source>
        <dbReference type="EMBL" id="EAR85820.2"/>
    </source>
</evidence>
<dbReference type="Proteomes" id="UP000009168">
    <property type="component" value="Unassembled WGS sequence"/>
</dbReference>
<dbReference type="AlphaFoldDB" id="Q22KH9"/>
<gene>
    <name evidence="1" type="ORF">TTHERM_00313020</name>
</gene>
<reference evidence="2" key="1">
    <citation type="journal article" date="2006" name="PLoS Biol.">
        <title>Macronuclear genome sequence of the ciliate Tetrahymena thermophila, a model eukaryote.</title>
        <authorList>
            <person name="Eisen J.A."/>
            <person name="Coyne R.S."/>
            <person name="Wu M."/>
            <person name="Wu D."/>
            <person name="Thiagarajan M."/>
            <person name="Wortman J.R."/>
            <person name="Badger J.H."/>
            <person name="Ren Q."/>
            <person name="Amedeo P."/>
            <person name="Jones K.M."/>
            <person name="Tallon L.J."/>
            <person name="Delcher A.L."/>
            <person name="Salzberg S.L."/>
            <person name="Silva J.C."/>
            <person name="Haas B.J."/>
            <person name="Majoros W.H."/>
            <person name="Farzad M."/>
            <person name="Carlton J.M."/>
            <person name="Smith R.K. Jr."/>
            <person name="Garg J."/>
            <person name="Pearlman R.E."/>
            <person name="Karrer K.M."/>
            <person name="Sun L."/>
            <person name="Manning G."/>
            <person name="Elde N.C."/>
            <person name="Turkewitz A.P."/>
            <person name="Asai D.J."/>
            <person name="Wilkes D.E."/>
            <person name="Wang Y."/>
            <person name="Cai H."/>
            <person name="Collins K."/>
            <person name="Stewart B.A."/>
            <person name="Lee S.R."/>
            <person name="Wilamowska K."/>
            <person name="Weinberg Z."/>
            <person name="Ruzzo W.L."/>
            <person name="Wloga D."/>
            <person name="Gaertig J."/>
            <person name="Frankel J."/>
            <person name="Tsao C.-C."/>
            <person name="Gorovsky M.A."/>
            <person name="Keeling P.J."/>
            <person name="Waller R.F."/>
            <person name="Patron N.J."/>
            <person name="Cherry J.M."/>
            <person name="Stover N.A."/>
            <person name="Krieger C.J."/>
            <person name="del Toro C."/>
            <person name="Ryder H.F."/>
            <person name="Williamson S.C."/>
            <person name="Barbeau R.A."/>
            <person name="Hamilton E.P."/>
            <person name="Orias E."/>
        </authorList>
    </citation>
    <scope>NUCLEOTIDE SEQUENCE [LARGE SCALE GENOMIC DNA]</scope>
    <source>
        <strain evidence="2">SB210</strain>
    </source>
</reference>
<accession>Q22KH9</accession>
<dbReference type="InParanoid" id="Q22KH9"/>
<sequence>MIPQQVQMINDLQNFRSHLRISKANRTFENNNDDSIERLQKEYKEFIQNDRRNHQSSYNIPNDQPLDRLESFIDRKLDSRSRNYSNNNNNSRIQLKNLMKSEPMQDFNRASHESTTPQKSINSHILQNNVTPYGFNPELNSYRAPSRSSSYNQEAYSISHSLGYNQQAQENYSPSKNYSHLAYATKLQQLEKQIFAQPYQYQNIQQPINENEQQQLVQPEYKQNTVPIIIEKPVFIEKKIYIEKPIYVEKEIEIPVYKPVYKEVKQEFPYSNPQSDRSNLNLLEQTHSVLSSSSKIMSKSPLKRQQTNDIAYASPPLINKPQEVPIPQKNIPSISPGVLKKAKFEGLSFIFDAIKQSLEKILNFNRDLSVALLENKPSQSSDNLNYLGIINSVKALCLDLMGDLVQNLKQQNFTQNVKYFIQIYTKEEIVPCQGFHLLFELKRFQFNRSNNVVGKSYHRDNLIISTFFIIRIVINQLLLRYKRYNLQHQEYDFTFNNAKIIGSVIYHLIRHNLQYNNPKHNIYSYKVEPLNGNFLLAEDELEQIAEKVPSLYGEDQMIYGMFAQSEIQDIINDDKFLRKFYKFQEKFVQMINQFAKEQ</sequence>